<evidence type="ECO:0000256" key="4">
    <source>
        <dbReference type="ARBA" id="ARBA00022598"/>
    </source>
</evidence>
<evidence type="ECO:0000256" key="1">
    <source>
        <dbReference type="ARBA" id="ARBA00004496"/>
    </source>
</evidence>
<dbReference type="InterPro" id="IPR036565">
    <property type="entry name" value="Mur-like_cat_sf"/>
</dbReference>
<comment type="catalytic activity">
    <reaction evidence="7 8">
        <text>UDP-N-acetyl-alpha-D-muramoyl-L-alanine + D-glutamate + ATP = UDP-N-acetyl-alpha-D-muramoyl-L-alanyl-D-glutamate + ADP + phosphate + H(+)</text>
        <dbReference type="Rhea" id="RHEA:16429"/>
        <dbReference type="ChEBI" id="CHEBI:15378"/>
        <dbReference type="ChEBI" id="CHEBI:29986"/>
        <dbReference type="ChEBI" id="CHEBI:30616"/>
        <dbReference type="ChEBI" id="CHEBI:43474"/>
        <dbReference type="ChEBI" id="CHEBI:83898"/>
        <dbReference type="ChEBI" id="CHEBI:83900"/>
        <dbReference type="ChEBI" id="CHEBI:456216"/>
        <dbReference type="EC" id="6.3.2.9"/>
    </reaction>
</comment>
<evidence type="ECO:0000256" key="7">
    <source>
        <dbReference type="HAMAP-Rule" id="MF_00639"/>
    </source>
</evidence>
<comment type="similarity">
    <text evidence="7">Belongs to the MurCDEF family.</text>
</comment>
<dbReference type="Pfam" id="PF08245">
    <property type="entry name" value="Mur_ligase_M"/>
    <property type="match status" value="1"/>
</dbReference>
<dbReference type="GO" id="GO:0005737">
    <property type="term" value="C:cytoplasm"/>
    <property type="evidence" value="ECO:0007669"/>
    <property type="project" value="UniProtKB-SubCell"/>
</dbReference>
<dbReference type="EMBL" id="JAGSOG010000103">
    <property type="protein sequence ID" value="MBR7835630.1"/>
    <property type="molecule type" value="Genomic_DNA"/>
</dbReference>
<dbReference type="SUPFAM" id="SSF51984">
    <property type="entry name" value="MurCD N-terminal domain"/>
    <property type="match status" value="1"/>
</dbReference>
<name>A0A941EQN4_9ACTN</name>
<evidence type="ECO:0000259" key="10">
    <source>
        <dbReference type="Pfam" id="PF02875"/>
    </source>
</evidence>
<comment type="caution">
    <text evidence="12">The sequence shown here is derived from an EMBL/GenBank/DDBJ whole genome shotgun (WGS) entry which is preliminary data.</text>
</comment>
<dbReference type="Gene3D" id="3.40.50.720">
    <property type="entry name" value="NAD(P)-binding Rossmann-like Domain"/>
    <property type="match status" value="1"/>
</dbReference>
<dbReference type="GO" id="GO:0005524">
    <property type="term" value="F:ATP binding"/>
    <property type="evidence" value="ECO:0007669"/>
    <property type="project" value="UniProtKB-UniRule"/>
</dbReference>
<keyword evidence="4 7" id="KW-0436">Ligase</keyword>
<organism evidence="12 13">
    <name type="scientific">Actinospica durhamensis</name>
    <dbReference type="NCBI Taxonomy" id="1508375"/>
    <lineage>
        <taxon>Bacteria</taxon>
        <taxon>Bacillati</taxon>
        <taxon>Actinomycetota</taxon>
        <taxon>Actinomycetes</taxon>
        <taxon>Catenulisporales</taxon>
        <taxon>Actinospicaceae</taxon>
        <taxon>Actinospica</taxon>
    </lineage>
</organism>
<dbReference type="InterPro" id="IPR013221">
    <property type="entry name" value="Mur_ligase_cen"/>
</dbReference>
<keyword evidence="7 8" id="KW-0131">Cell cycle</keyword>
<dbReference type="GO" id="GO:0051301">
    <property type="term" value="P:cell division"/>
    <property type="evidence" value="ECO:0007669"/>
    <property type="project" value="UniProtKB-KW"/>
</dbReference>
<evidence type="ECO:0000256" key="9">
    <source>
        <dbReference type="SAM" id="MobiDB-lite"/>
    </source>
</evidence>
<dbReference type="Proteomes" id="UP000675781">
    <property type="component" value="Unassembled WGS sequence"/>
</dbReference>
<protein>
    <recommendedName>
        <fullName evidence="7 8">UDP-N-acetylmuramoylalanine--D-glutamate ligase</fullName>
        <ecNumber evidence="7 8">6.3.2.9</ecNumber>
    </recommendedName>
    <alternativeName>
        <fullName evidence="7">D-glutamic acid-adding enzyme</fullName>
    </alternativeName>
    <alternativeName>
        <fullName evidence="7">UDP-N-acetylmuramoyl-L-alanyl-D-glutamate synthetase</fullName>
    </alternativeName>
</protein>
<dbReference type="GO" id="GO:0008360">
    <property type="term" value="P:regulation of cell shape"/>
    <property type="evidence" value="ECO:0007669"/>
    <property type="project" value="UniProtKB-KW"/>
</dbReference>
<dbReference type="Pfam" id="PF02875">
    <property type="entry name" value="Mur_ligase_C"/>
    <property type="match status" value="1"/>
</dbReference>
<keyword evidence="13" id="KW-1185">Reference proteome</keyword>
<comment type="pathway">
    <text evidence="2 7 8">Cell wall biogenesis; peptidoglycan biosynthesis.</text>
</comment>
<keyword evidence="7 8" id="KW-0133">Cell shape</keyword>
<dbReference type="PANTHER" id="PTHR43692:SF1">
    <property type="entry name" value="UDP-N-ACETYLMURAMOYLALANINE--D-GLUTAMATE LIGASE"/>
    <property type="match status" value="1"/>
</dbReference>
<dbReference type="GO" id="GO:0071555">
    <property type="term" value="P:cell wall organization"/>
    <property type="evidence" value="ECO:0007669"/>
    <property type="project" value="UniProtKB-KW"/>
</dbReference>
<evidence type="ECO:0000256" key="5">
    <source>
        <dbReference type="ARBA" id="ARBA00022741"/>
    </source>
</evidence>
<gene>
    <name evidence="7" type="primary">murD</name>
    <name evidence="12" type="ORF">KDL01_20310</name>
</gene>
<evidence type="ECO:0000256" key="3">
    <source>
        <dbReference type="ARBA" id="ARBA00022490"/>
    </source>
</evidence>
<evidence type="ECO:0000256" key="8">
    <source>
        <dbReference type="RuleBase" id="RU003664"/>
    </source>
</evidence>
<comment type="subcellular location">
    <subcellularLocation>
        <location evidence="1 7 8">Cytoplasm</location>
    </subcellularLocation>
</comment>
<comment type="function">
    <text evidence="7 8">Cell wall formation. Catalyzes the addition of glutamate to the nucleotide precursor UDP-N-acetylmuramoyl-L-alanine (UMA).</text>
</comment>
<feature type="compositionally biased region" description="Polar residues" evidence="9">
    <location>
        <begin position="1"/>
        <end position="11"/>
    </location>
</feature>
<dbReference type="GO" id="GO:0008764">
    <property type="term" value="F:UDP-N-acetylmuramoylalanine-D-glutamate ligase activity"/>
    <property type="evidence" value="ECO:0007669"/>
    <property type="project" value="UniProtKB-UniRule"/>
</dbReference>
<reference evidence="12" key="1">
    <citation type="submission" date="2021-04" db="EMBL/GenBank/DDBJ databases">
        <title>Genome based classification of Actinospica acidithermotolerans sp. nov., an actinobacterium isolated from an Indonesian hot spring.</title>
        <authorList>
            <person name="Kusuma A.B."/>
            <person name="Putra K.E."/>
            <person name="Nafisah S."/>
            <person name="Loh J."/>
            <person name="Nouioui I."/>
            <person name="Goodfellow M."/>
        </authorList>
    </citation>
    <scope>NUCLEOTIDE SEQUENCE</scope>
    <source>
        <strain evidence="12">CSCA 57</strain>
    </source>
</reference>
<dbReference type="SUPFAM" id="SSF53244">
    <property type="entry name" value="MurD-like peptide ligases, peptide-binding domain"/>
    <property type="match status" value="1"/>
</dbReference>
<dbReference type="InterPro" id="IPR005762">
    <property type="entry name" value="MurD"/>
</dbReference>
<dbReference type="SUPFAM" id="SSF53623">
    <property type="entry name" value="MurD-like peptide ligases, catalytic domain"/>
    <property type="match status" value="1"/>
</dbReference>
<accession>A0A941EQN4</accession>
<dbReference type="PANTHER" id="PTHR43692">
    <property type="entry name" value="UDP-N-ACETYLMURAMOYLALANINE--D-GLUTAMATE LIGASE"/>
    <property type="match status" value="1"/>
</dbReference>
<keyword evidence="7 8" id="KW-0961">Cell wall biogenesis/degradation</keyword>
<keyword evidence="7 8" id="KW-0132">Cell division</keyword>
<evidence type="ECO:0000313" key="12">
    <source>
        <dbReference type="EMBL" id="MBR7835630.1"/>
    </source>
</evidence>
<sequence>MSTVSTVNGNEKGTGANWRLPDPDGLAEVPWQGLRVCVVGARVVGISAAEALLGLGAHVVLCDRYDDEQTAERSARVAGLGAILRLGDDHTLPEDCELLVVVPGIPPTAPIVAAAREAGIPVWGDAELAWRLRRPLPDGTYAPWVGLTGTNGKTTAVRMLTAMLEAAGKRVVACGNVGFPLVDAVTAEDPYEVLAIELSSFQLYWSESLSLKAAAVLNIAPDHLDWHGTMEDYVAAKARIYERCQVACVYNVADKVTERMVEEADVTEGCRAVGFTLGAPGLSMLGVVDGILADRAFIQDRRTSAAELGTIFDVEPHAPHNIANALAAAALARAYGVPVEAVRDGLRNFRPDPHRIEFIAVLGGADYVDDSKATNTHAAAASLASYEHIVWIAGGLAKGAQFEDLVEKAATRLRGVVLLGQDRALIADALRAKAPDVPVKDIGGADTGLDAQTAVEAALDAAAEFAQQGDTVLLAPACASMDLFVSYNQRGDVFAEQVRRRKAAQTEAENAAGAESAAENAS</sequence>
<feature type="binding site" evidence="7">
    <location>
        <begin position="149"/>
        <end position="155"/>
    </location>
    <ligand>
        <name>ATP</name>
        <dbReference type="ChEBI" id="CHEBI:30616"/>
    </ligand>
</feature>
<keyword evidence="3 7" id="KW-0963">Cytoplasm</keyword>
<dbReference type="HAMAP" id="MF_00639">
    <property type="entry name" value="MurD"/>
    <property type="match status" value="1"/>
</dbReference>
<dbReference type="AlphaFoldDB" id="A0A941EQN4"/>
<dbReference type="Gene3D" id="3.90.190.20">
    <property type="entry name" value="Mur ligase, C-terminal domain"/>
    <property type="match status" value="1"/>
</dbReference>
<dbReference type="EC" id="6.3.2.9" evidence="7 8"/>
<keyword evidence="7 8" id="KW-0573">Peptidoglycan synthesis</keyword>
<proteinExistence type="inferred from homology"/>
<dbReference type="InterPro" id="IPR004101">
    <property type="entry name" value="Mur_ligase_C"/>
</dbReference>
<dbReference type="Gene3D" id="3.40.1190.10">
    <property type="entry name" value="Mur-like, catalytic domain"/>
    <property type="match status" value="1"/>
</dbReference>
<dbReference type="InterPro" id="IPR036615">
    <property type="entry name" value="Mur_ligase_C_dom_sf"/>
</dbReference>
<keyword evidence="6 7" id="KW-0067">ATP-binding</keyword>
<evidence type="ECO:0000256" key="6">
    <source>
        <dbReference type="ARBA" id="ARBA00022840"/>
    </source>
</evidence>
<dbReference type="NCBIfam" id="TIGR01087">
    <property type="entry name" value="murD"/>
    <property type="match status" value="1"/>
</dbReference>
<evidence type="ECO:0000256" key="2">
    <source>
        <dbReference type="ARBA" id="ARBA00004752"/>
    </source>
</evidence>
<evidence type="ECO:0000259" key="11">
    <source>
        <dbReference type="Pfam" id="PF08245"/>
    </source>
</evidence>
<keyword evidence="5 7" id="KW-0547">Nucleotide-binding</keyword>
<feature type="region of interest" description="Disordered" evidence="9">
    <location>
        <begin position="1"/>
        <end position="21"/>
    </location>
</feature>
<feature type="domain" description="Mur ligase central" evidence="11">
    <location>
        <begin position="148"/>
        <end position="332"/>
    </location>
</feature>
<evidence type="ECO:0000313" key="13">
    <source>
        <dbReference type="Proteomes" id="UP000675781"/>
    </source>
</evidence>
<dbReference type="GO" id="GO:0009252">
    <property type="term" value="P:peptidoglycan biosynthetic process"/>
    <property type="evidence" value="ECO:0007669"/>
    <property type="project" value="UniProtKB-UniRule"/>
</dbReference>
<feature type="domain" description="Mur ligase C-terminal" evidence="10">
    <location>
        <begin position="354"/>
        <end position="478"/>
    </location>
</feature>